<protein>
    <submittedName>
        <fullName evidence="2">Uncharacterized protein</fullName>
    </submittedName>
</protein>
<reference evidence="3" key="1">
    <citation type="journal article" date="2019" name="Int. J. Syst. Evol. Microbiol.">
        <title>The Global Catalogue of Microorganisms (GCM) 10K type strain sequencing project: providing services to taxonomists for standard genome sequencing and annotation.</title>
        <authorList>
            <consortium name="The Broad Institute Genomics Platform"/>
            <consortium name="The Broad Institute Genome Sequencing Center for Infectious Disease"/>
            <person name="Wu L."/>
            <person name="Ma J."/>
        </authorList>
    </citation>
    <scope>NUCLEOTIDE SEQUENCE [LARGE SCALE GENOMIC DNA]</scope>
    <source>
        <strain evidence="3">JCM 17695</strain>
    </source>
</reference>
<organism evidence="2 3">
    <name type="scientific">Actinokineospora soli</name>
    <dbReference type="NCBI Taxonomy" id="1048753"/>
    <lineage>
        <taxon>Bacteria</taxon>
        <taxon>Bacillati</taxon>
        <taxon>Actinomycetota</taxon>
        <taxon>Actinomycetes</taxon>
        <taxon>Pseudonocardiales</taxon>
        <taxon>Pseudonocardiaceae</taxon>
        <taxon>Actinokineospora</taxon>
    </lineage>
</organism>
<keyword evidence="3" id="KW-1185">Reference proteome</keyword>
<evidence type="ECO:0000313" key="2">
    <source>
        <dbReference type="EMBL" id="MFC7617029.1"/>
    </source>
</evidence>
<dbReference type="EMBL" id="JBHTEY010000004">
    <property type="protein sequence ID" value="MFC7617029.1"/>
    <property type="molecule type" value="Genomic_DNA"/>
</dbReference>
<sequence length="114" mass="12085">MTSYYRRYLRGDREAVWAELRALGPVPEPLIEDAAAVADETMIRVAQHVARIAAALPELGWVGADPIVPPHEPPSDDALVDALTEKIGGLPWPSTPASAASARSGSRATARSST</sequence>
<comment type="caution">
    <text evidence="2">The sequence shown here is derived from an EMBL/GenBank/DDBJ whole genome shotgun (WGS) entry which is preliminary data.</text>
</comment>
<evidence type="ECO:0000256" key="1">
    <source>
        <dbReference type="SAM" id="MobiDB-lite"/>
    </source>
</evidence>
<evidence type="ECO:0000313" key="3">
    <source>
        <dbReference type="Proteomes" id="UP001596512"/>
    </source>
</evidence>
<gene>
    <name evidence="2" type="ORF">ACFQV2_29940</name>
</gene>
<feature type="compositionally biased region" description="Low complexity" evidence="1">
    <location>
        <begin position="95"/>
        <end position="114"/>
    </location>
</feature>
<proteinExistence type="predicted"/>
<dbReference type="Proteomes" id="UP001596512">
    <property type="component" value="Unassembled WGS sequence"/>
</dbReference>
<accession>A0ABW2TUL8</accession>
<feature type="region of interest" description="Disordered" evidence="1">
    <location>
        <begin position="90"/>
        <end position="114"/>
    </location>
</feature>
<name>A0ABW2TUL8_9PSEU</name>